<feature type="region of interest" description="Disordered" evidence="1">
    <location>
        <begin position="1"/>
        <end position="22"/>
    </location>
</feature>
<name>A0A6A6F3F8_9PEZI</name>
<sequence length="65" mass="7306">MDDVTFNAAESTGGELQGLRGFTPADDGNLGIAQLRHNKDRNKINDYMGKRARYSQKEPSHELRN</sequence>
<keyword evidence="3" id="KW-1185">Reference proteome</keyword>
<dbReference type="EMBL" id="ML992698">
    <property type="protein sequence ID" value="KAF2207993.1"/>
    <property type="molecule type" value="Genomic_DNA"/>
</dbReference>
<gene>
    <name evidence="2" type="ORF">CERZMDRAFT_101844</name>
</gene>
<protein>
    <submittedName>
        <fullName evidence="2">Uncharacterized protein</fullName>
    </submittedName>
</protein>
<accession>A0A6A6F3F8</accession>
<proteinExistence type="predicted"/>
<evidence type="ECO:0000313" key="3">
    <source>
        <dbReference type="Proteomes" id="UP000799539"/>
    </source>
</evidence>
<reference evidence="2" key="1">
    <citation type="journal article" date="2020" name="Stud. Mycol.">
        <title>101 Dothideomycetes genomes: a test case for predicting lifestyles and emergence of pathogens.</title>
        <authorList>
            <person name="Haridas S."/>
            <person name="Albert R."/>
            <person name="Binder M."/>
            <person name="Bloem J."/>
            <person name="Labutti K."/>
            <person name="Salamov A."/>
            <person name="Andreopoulos B."/>
            <person name="Baker S."/>
            <person name="Barry K."/>
            <person name="Bills G."/>
            <person name="Bluhm B."/>
            <person name="Cannon C."/>
            <person name="Castanera R."/>
            <person name="Culley D."/>
            <person name="Daum C."/>
            <person name="Ezra D."/>
            <person name="Gonzalez J."/>
            <person name="Henrissat B."/>
            <person name="Kuo A."/>
            <person name="Liang C."/>
            <person name="Lipzen A."/>
            <person name="Lutzoni F."/>
            <person name="Magnuson J."/>
            <person name="Mondo S."/>
            <person name="Nolan M."/>
            <person name="Ohm R."/>
            <person name="Pangilinan J."/>
            <person name="Park H.-J."/>
            <person name="Ramirez L."/>
            <person name="Alfaro M."/>
            <person name="Sun H."/>
            <person name="Tritt A."/>
            <person name="Yoshinaga Y."/>
            <person name="Zwiers L.-H."/>
            <person name="Turgeon B."/>
            <person name="Goodwin S."/>
            <person name="Spatafora J."/>
            <person name="Crous P."/>
            <person name="Grigoriev I."/>
        </authorList>
    </citation>
    <scope>NUCLEOTIDE SEQUENCE</scope>
    <source>
        <strain evidence="2">SCOH1-5</strain>
    </source>
</reference>
<evidence type="ECO:0000256" key="1">
    <source>
        <dbReference type="SAM" id="MobiDB-lite"/>
    </source>
</evidence>
<evidence type="ECO:0000313" key="2">
    <source>
        <dbReference type="EMBL" id="KAF2207993.1"/>
    </source>
</evidence>
<organism evidence="2 3">
    <name type="scientific">Cercospora zeae-maydis SCOH1-5</name>
    <dbReference type="NCBI Taxonomy" id="717836"/>
    <lineage>
        <taxon>Eukaryota</taxon>
        <taxon>Fungi</taxon>
        <taxon>Dikarya</taxon>
        <taxon>Ascomycota</taxon>
        <taxon>Pezizomycotina</taxon>
        <taxon>Dothideomycetes</taxon>
        <taxon>Dothideomycetidae</taxon>
        <taxon>Mycosphaerellales</taxon>
        <taxon>Mycosphaerellaceae</taxon>
        <taxon>Cercospora</taxon>
    </lineage>
</organism>
<dbReference type="AlphaFoldDB" id="A0A6A6F3F8"/>
<dbReference type="Proteomes" id="UP000799539">
    <property type="component" value="Unassembled WGS sequence"/>
</dbReference>